<dbReference type="InterPro" id="IPR012132">
    <property type="entry name" value="GMC_OxRdtase"/>
</dbReference>
<feature type="domain" description="Glucose-methanol-choline oxidoreductase N-terminal" evidence="7">
    <location>
        <begin position="252"/>
        <end position="266"/>
    </location>
</feature>
<gene>
    <name evidence="8" type="primary">mftG</name>
    <name evidence="8" type="ORF">ACFSE6_05605</name>
</gene>
<evidence type="ECO:0000256" key="5">
    <source>
        <dbReference type="RuleBase" id="RU003968"/>
    </source>
</evidence>
<dbReference type="NCBIfam" id="TIGR03970">
    <property type="entry name" value="Rv0697"/>
    <property type="match status" value="1"/>
</dbReference>
<dbReference type="InterPro" id="IPR036188">
    <property type="entry name" value="FAD/NAD-bd_sf"/>
</dbReference>
<comment type="similarity">
    <text evidence="2 5">Belongs to the GMC oxidoreductase family.</text>
</comment>
<feature type="domain" description="Glucose-methanol-choline oxidoreductase N-terminal" evidence="6">
    <location>
        <begin position="80"/>
        <end position="103"/>
    </location>
</feature>
<dbReference type="PROSITE" id="PS00623">
    <property type="entry name" value="GMC_OXRED_1"/>
    <property type="match status" value="1"/>
</dbReference>
<name>A0ABW4L398_9MICO</name>
<keyword evidence="8" id="KW-0560">Oxidoreductase</keyword>
<keyword evidence="3 5" id="KW-0285">Flavoprotein</keyword>
<comment type="cofactor">
    <cofactor evidence="1">
        <name>FAD</name>
        <dbReference type="ChEBI" id="CHEBI:57692"/>
    </cofactor>
</comment>
<evidence type="ECO:0000256" key="2">
    <source>
        <dbReference type="ARBA" id="ARBA00010790"/>
    </source>
</evidence>
<dbReference type="PROSITE" id="PS00624">
    <property type="entry name" value="GMC_OXRED_2"/>
    <property type="match status" value="1"/>
</dbReference>
<evidence type="ECO:0000313" key="9">
    <source>
        <dbReference type="Proteomes" id="UP001597277"/>
    </source>
</evidence>
<dbReference type="Gene3D" id="3.50.50.60">
    <property type="entry name" value="FAD/NAD(P)-binding domain"/>
    <property type="match status" value="1"/>
</dbReference>
<dbReference type="EC" id="1.-.-.-" evidence="8"/>
<keyword evidence="4 5" id="KW-0274">FAD</keyword>
<accession>A0ABW4L398</accession>
<organism evidence="8 9">
    <name type="scientific">Georgenia deserti</name>
    <dbReference type="NCBI Taxonomy" id="2093781"/>
    <lineage>
        <taxon>Bacteria</taxon>
        <taxon>Bacillati</taxon>
        <taxon>Actinomycetota</taxon>
        <taxon>Actinomycetes</taxon>
        <taxon>Micrococcales</taxon>
        <taxon>Bogoriellaceae</taxon>
        <taxon>Georgenia</taxon>
    </lineage>
</organism>
<evidence type="ECO:0000259" key="6">
    <source>
        <dbReference type="PROSITE" id="PS00623"/>
    </source>
</evidence>
<dbReference type="GO" id="GO:0016491">
    <property type="term" value="F:oxidoreductase activity"/>
    <property type="evidence" value="ECO:0007669"/>
    <property type="project" value="UniProtKB-KW"/>
</dbReference>
<dbReference type="InterPro" id="IPR007867">
    <property type="entry name" value="GMC_OxRtase_C"/>
</dbReference>
<dbReference type="SUPFAM" id="SSF54373">
    <property type="entry name" value="FAD-linked reductases, C-terminal domain"/>
    <property type="match status" value="1"/>
</dbReference>
<dbReference type="Gene3D" id="3.30.410.40">
    <property type="match status" value="1"/>
</dbReference>
<sequence>MPYDVVVVGAGSAGATLAARLSEAPGTRVLLLEAGPVQEHEIPPEVHDGTVLRAAAPGHPATWSYPVRLSPERDHVIARGRVLGGSSAINGGVFVRARPEDHDGWAALGNEEWAYDRVLPVMRALEADLDLGPGPVHGGDGPVPVRRDGSADVATAAFREAALGLGYPDEPDKNAPGPPGVGPLPLNVVGGVRYSSARCYLQPARDRSNLEIRGGTVVRRVLIERGRAVGVEVSTAGEYRRIEAGEVVLAAGAVASPQLLMLSGLGPPEKLAAHDIPVITPLPGVGREFTDHPQLTLPWRRRSDDRTAPRLAPFLGALHLASPGGPDRGDLEIMLGLRPIGRDLTGELPLLVGLNSPDSRGRLSLRGADPATSPLIDYRYLETAKDRAAMRAGLRVAATLLRTRPFAEVAESPADTWDLSDDGVLDRWITTHLGTAIHLSGTARMGPEDDHGAVTDQYGRVRGTDGLRLADTSILPTAPSRGTAATAVLIGEMVARFMRRGR</sequence>
<dbReference type="Pfam" id="PF00732">
    <property type="entry name" value="GMC_oxred_N"/>
    <property type="match status" value="1"/>
</dbReference>
<dbReference type="PIRSF" id="PIRSF000137">
    <property type="entry name" value="Alcohol_oxidase"/>
    <property type="match status" value="1"/>
</dbReference>
<dbReference type="PANTHER" id="PTHR11552">
    <property type="entry name" value="GLUCOSE-METHANOL-CHOLINE GMC OXIDOREDUCTASE"/>
    <property type="match status" value="1"/>
</dbReference>
<reference evidence="9" key="1">
    <citation type="journal article" date="2019" name="Int. J. Syst. Evol. Microbiol.">
        <title>The Global Catalogue of Microorganisms (GCM) 10K type strain sequencing project: providing services to taxonomists for standard genome sequencing and annotation.</title>
        <authorList>
            <consortium name="The Broad Institute Genomics Platform"/>
            <consortium name="The Broad Institute Genome Sequencing Center for Infectious Disease"/>
            <person name="Wu L."/>
            <person name="Ma J."/>
        </authorList>
    </citation>
    <scope>NUCLEOTIDE SEQUENCE [LARGE SCALE GENOMIC DNA]</scope>
    <source>
        <strain evidence="9">JCM 17130</strain>
    </source>
</reference>
<evidence type="ECO:0000256" key="4">
    <source>
        <dbReference type="ARBA" id="ARBA00022827"/>
    </source>
</evidence>
<dbReference type="RefSeq" id="WP_388003253.1">
    <property type="nucleotide sequence ID" value="NZ_JBHUEE010000002.1"/>
</dbReference>
<dbReference type="InterPro" id="IPR000172">
    <property type="entry name" value="GMC_OxRdtase_N"/>
</dbReference>
<proteinExistence type="inferred from homology"/>
<evidence type="ECO:0000259" key="7">
    <source>
        <dbReference type="PROSITE" id="PS00624"/>
    </source>
</evidence>
<comment type="caution">
    <text evidence="8">The sequence shown here is derived from an EMBL/GenBank/DDBJ whole genome shotgun (WGS) entry which is preliminary data.</text>
</comment>
<keyword evidence="9" id="KW-1185">Reference proteome</keyword>
<dbReference type="Proteomes" id="UP001597277">
    <property type="component" value="Unassembled WGS sequence"/>
</dbReference>
<dbReference type="EMBL" id="JBHUEE010000002">
    <property type="protein sequence ID" value="MFD1717298.1"/>
    <property type="molecule type" value="Genomic_DNA"/>
</dbReference>
<dbReference type="InterPro" id="IPR023978">
    <property type="entry name" value="GMC_oxidoreductase_bact"/>
</dbReference>
<evidence type="ECO:0000313" key="8">
    <source>
        <dbReference type="EMBL" id="MFD1717298.1"/>
    </source>
</evidence>
<dbReference type="Pfam" id="PF05199">
    <property type="entry name" value="GMC_oxred_C"/>
    <property type="match status" value="1"/>
</dbReference>
<protein>
    <submittedName>
        <fullName evidence="8">Mycofactocin system GMC family oxidoreductase MftG</fullName>
        <ecNumber evidence="8">1.-.-.-</ecNumber>
    </submittedName>
</protein>
<evidence type="ECO:0000256" key="1">
    <source>
        <dbReference type="ARBA" id="ARBA00001974"/>
    </source>
</evidence>
<dbReference type="PANTHER" id="PTHR11552:SF147">
    <property type="entry name" value="CHOLINE DEHYDROGENASE, MITOCHONDRIAL"/>
    <property type="match status" value="1"/>
</dbReference>
<evidence type="ECO:0000256" key="3">
    <source>
        <dbReference type="ARBA" id="ARBA00022630"/>
    </source>
</evidence>
<dbReference type="SUPFAM" id="SSF51905">
    <property type="entry name" value="FAD/NAD(P)-binding domain"/>
    <property type="match status" value="1"/>
</dbReference>